<name>A0A397GJV7_9GLOM</name>
<protein>
    <recommendedName>
        <fullName evidence="3">TLDc domain-containing protein</fullName>
    </recommendedName>
</protein>
<dbReference type="AlphaFoldDB" id="A0A397GJV7"/>
<evidence type="ECO:0000313" key="1">
    <source>
        <dbReference type="EMBL" id="RHZ49333.1"/>
    </source>
</evidence>
<dbReference type="OrthoDB" id="25620at2759"/>
<accession>A0A397GJV7</accession>
<gene>
    <name evidence="1" type="ORF">Glove_522g94</name>
</gene>
<keyword evidence="2" id="KW-1185">Reference proteome</keyword>
<evidence type="ECO:0000313" key="2">
    <source>
        <dbReference type="Proteomes" id="UP000266861"/>
    </source>
</evidence>
<organism evidence="1 2">
    <name type="scientific">Diversispora epigaea</name>
    <dbReference type="NCBI Taxonomy" id="1348612"/>
    <lineage>
        <taxon>Eukaryota</taxon>
        <taxon>Fungi</taxon>
        <taxon>Fungi incertae sedis</taxon>
        <taxon>Mucoromycota</taxon>
        <taxon>Glomeromycotina</taxon>
        <taxon>Glomeromycetes</taxon>
        <taxon>Diversisporales</taxon>
        <taxon>Diversisporaceae</taxon>
        <taxon>Diversispora</taxon>
    </lineage>
</organism>
<dbReference type="EMBL" id="PQFF01000451">
    <property type="protein sequence ID" value="RHZ49333.1"/>
    <property type="molecule type" value="Genomic_DNA"/>
</dbReference>
<dbReference type="Proteomes" id="UP000266861">
    <property type="component" value="Unassembled WGS sequence"/>
</dbReference>
<reference evidence="1 2" key="1">
    <citation type="submission" date="2018-08" db="EMBL/GenBank/DDBJ databases">
        <title>Genome and evolution of the arbuscular mycorrhizal fungus Diversispora epigaea (formerly Glomus versiforme) and its bacterial endosymbionts.</title>
        <authorList>
            <person name="Sun X."/>
            <person name="Fei Z."/>
            <person name="Harrison M."/>
        </authorList>
    </citation>
    <scope>NUCLEOTIDE SEQUENCE [LARGE SCALE GENOMIC DNA]</scope>
    <source>
        <strain evidence="1 2">IT104</strain>
    </source>
</reference>
<evidence type="ECO:0008006" key="3">
    <source>
        <dbReference type="Google" id="ProtNLM"/>
    </source>
</evidence>
<sequence>MKASDYFHKVRPYKTLLPRDLKKDLKLSYLAPESEAKYSRLPLSNPVRLQEQSIITAEHAALISSWIDRRESTYELNSIPYEFKLILHTEQLIGGYNPKQWNSSGQWLVTKDSFIFSLGTGRDLQNEPILSRVANPEQAIRDCAPIYDCVGFGCGDLHVIEGPCVRKDYERETVNSTTFTIEDFEVFKIIEFIK</sequence>
<proteinExistence type="predicted"/>
<comment type="caution">
    <text evidence="1">The sequence shown here is derived from an EMBL/GenBank/DDBJ whole genome shotgun (WGS) entry which is preliminary data.</text>
</comment>